<reference evidence="1" key="1">
    <citation type="submission" date="2014-11" db="EMBL/GenBank/DDBJ databases">
        <authorList>
            <person name="Otto D Thomas"/>
            <person name="Naeem Raeece"/>
        </authorList>
    </citation>
    <scope>NUCLEOTIDE SEQUENCE</scope>
</reference>
<proteinExistence type="predicted"/>
<organism evidence="1">
    <name type="scientific">Chromera velia CCMP2878</name>
    <dbReference type="NCBI Taxonomy" id="1169474"/>
    <lineage>
        <taxon>Eukaryota</taxon>
        <taxon>Sar</taxon>
        <taxon>Alveolata</taxon>
        <taxon>Colpodellida</taxon>
        <taxon>Chromeraceae</taxon>
        <taxon>Chromera</taxon>
    </lineage>
</organism>
<accession>A0A0G4HD71</accession>
<evidence type="ECO:0000313" key="1">
    <source>
        <dbReference type="EMBL" id="CEM41962.1"/>
    </source>
</evidence>
<name>A0A0G4HD71_9ALVE</name>
<protein>
    <recommendedName>
        <fullName evidence="2">Reverse transcriptase Ty1/copia-type domain-containing protein</fullName>
    </recommendedName>
</protein>
<dbReference type="EMBL" id="CDMZ01002348">
    <property type="protein sequence ID" value="CEM41962.1"/>
    <property type="molecule type" value="Genomic_DNA"/>
</dbReference>
<evidence type="ECO:0008006" key="2">
    <source>
        <dbReference type="Google" id="ProtNLM"/>
    </source>
</evidence>
<dbReference type="VEuPathDB" id="CryptoDB:Cvel_26412"/>
<dbReference type="PhylomeDB" id="A0A0G4HD71"/>
<sequence length="199" mass="21915">MAPDGRLPPSSIELHSTAFAHSYEPFPSYQFDTASPLAALTATTHVPIREKDLPADDRPLLAASRTKELNKYSDYEAYESVSLSSVSQETYDVSVSSDPASQWALRIALMMALAHPSFDHTDSLLVGDIENAYLNSPRPFDALPVYVVPPPDHLDHGNALWLLKKCVYGLKDSGHLFEGDRDRALMQAGWVKSGISGLW</sequence>
<dbReference type="AlphaFoldDB" id="A0A0G4HD71"/>
<gene>
    <name evidence="1" type="ORF">Cvel_26412</name>
</gene>